<name>A0A9N7VDT6_PLEPL</name>
<accession>A0A9N7VDT6</accession>
<dbReference type="Proteomes" id="UP001153269">
    <property type="component" value="Unassembled WGS sequence"/>
</dbReference>
<dbReference type="EMBL" id="CADEAL010004069">
    <property type="protein sequence ID" value="CAB1450847.1"/>
    <property type="molecule type" value="Genomic_DNA"/>
</dbReference>
<organism evidence="1 2">
    <name type="scientific">Pleuronectes platessa</name>
    <name type="common">European plaice</name>
    <dbReference type="NCBI Taxonomy" id="8262"/>
    <lineage>
        <taxon>Eukaryota</taxon>
        <taxon>Metazoa</taxon>
        <taxon>Chordata</taxon>
        <taxon>Craniata</taxon>
        <taxon>Vertebrata</taxon>
        <taxon>Euteleostomi</taxon>
        <taxon>Actinopterygii</taxon>
        <taxon>Neopterygii</taxon>
        <taxon>Teleostei</taxon>
        <taxon>Neoteleostei</taxon>
        <taxon>Acanthomorphata</taxon>
        <taxon>Carangaria</taxon>
        <taxon>Pleuronectiformes</taxon>
        <taxon>Pleuronectoidei</taxon>
        <taxon>Pleuronectidae</taxon>
        <taxon>Pleuronectes</taxon>
    </lineage>
</organism>
<comment type="caution">
    <text evidence="1">The sequence shown here is derived from an EMBL/GenBank/DDBJ whole genome shotgun (WGS) entry which is preliminary data.</text>
</comment>
<keyword evidence="2" id="KW-1185">Reference proteome</keyword>
<protein>
    <submittedName>
        <fullName evidence="1">Uncharacterized protein</fullName>
    </submittedName>
</protein>
<sequence length="144" mass="15788">MASPQPRCCSMYRSSKKTNTAADVGLYERVPACGAEYHNSQGVDSGVLRLNKGLQVTHRRRVDLRLSMFCSDRSPVLNETVSVTKRRAFRRSVSVPGVAHLKHGAHALLYIPPCLALHSACTHNDPNCNQLDCGLPRVVPHLSG</sequence>
<gene>
    <name evidence="1" type="ORF">PLEPLA_LOCUS38539</name>
</gene>
<evidence type="ECO:0000313" key="2">
    <source>
        <dbReference type="Proteomes" id="UP001153269"/>
    </source>
</evidence>
<reference evidence="1" key="1">
    <citation type="submission" date="2020-03" db="EMBL/GenBank/DDBJ databases">
        <authorList>
            <person name="Weist P."/>
        </authorList>
    </citation>
    <scope>NUCLEOTIDE SEQUENCE</scope>
</reference>
<dbReference type="AlphaFoldDB" id="A0A9N7VDT6"/>
<proteinExistence type="predicted"/>
<evidence type="ECO:0000313" key="1">
    <source>
        <dbReference type="EMBL" id="CAB1450847.1"/>
    </source>
</evidence>